<evidence type="ECO:0000313" key="3">
    <source>
        <dbReference type="EMBL" id="QGY00166.1"/>
    </source>
</evidence>
<dbReference type="KEGG" id="rom:EI983_18615"/>
<feature type="domain" description="PAS" evidence="2">
    <location>
        <begin position="248"/>
        <end position="315"/>
    </location>
</feature>
<evidence type="ECO:0000259" key="2">
    <source>
        <dbReference type="SMART" id="SM00091"/>
    </source>
</evidence>
<protein>
    <submittedName>
        <fullName evidence="3">PAS domain-containing protein</fullName>
    </submittedName>
</protein>
<organism evidence="3 4">
    <name type="scientific">Roseovarius faecimaris</name>
    <dbReference type="NCBI Taxonomy" id="2494550"/>
    <lineage>
        <taxon>Bacteria</taxon>
        <taxon>Pseudomonadati</taxon>
        <taxon>Pseudomonadota</taxon>
        <taxon>Alphaproteobacteria</taxon>
        <taxon>Rhodobacterales</taxon>
        <taxon>Roseobacteraceae</taxon>
        <taxon>Roseovarius</taxon>
    </lineage>
</organism>
<reference evidence="4" key="1">
    <citation type="submission" date="2018-12" db="EMBL/GenBank/DDBJ databases">
        <title>Complete genome sequence of Roseovarius sp. MME-070.</title>
        <authorList>
            <person name="Nam Y.-D."/>
            <person name="Kang J."/>
            <person name="Chung W.-H."/>
            <person name="Park Y.S."/>
        </authorList>
    </citation>
    <scope>NUCLEOTIDE SEQUENCE [LARGE SCALE GENOMIC DNA]</scope>
    <source>
        <strain evidence="4">MME-070</strain>
    </source>
</reference>
<dbReference type="InterPro" id="IPR035965">
    <property type="entry name" value="PAS-like_dom_sf"/>
</dbReference>
<feature type="transmembrane region" description="Helical" evidence="1">
    <location>
        <begin position="6"/>
        <end position="27"/>
    </location>
</feature>
<dbReference type="SUPFAM" id="SSF55785">
    <property type="entry name" value="PYP-like sensor domain (PAS domain)"/>
    <property type="match status" value="2"/>
</dbReference>
<dbReference type="RefSeq" id="WP_157708846.1">
    <property type="nucleotide sequence ID" value="NZ_CP034348.1"/>
</dbReference>
<accession>A0A6I6ITU5</accession>
<dbReference type="SMART" id="SM00091">
    <property type="entry name" value="PAS"/>
    <property type="match status" value="3"/>
</dbReference>
<dbReference type="AlphaFoldDB" id="A0A6I6ITU5"/>
<dbReference type="EMBL" id="CP034348">
    <property type="protein sequence ID" value="QGY00166.1"/>
    <property type="molecule type" value="Genomic_DNA"/>
</dbReference>
<feature type="domain" description="PAS" evidence="2">
    <location>
        <begin position="153"/>
        <end position="220"/>
    </location>
</feature>
<evidence type="ECO:0000313" key="4">
    <source>
        <dbReference type="Proteomes" id="UP000428330"/>
    </source>
</evidence>
<dbReference type="Pfam" id="PF13188">
    <property type="entry name" value="PAS_8"/>
    <property type="match status" value="1"/>
</dbReference>
<keyword evidence="1" id="KW-0472">Membrane</keyword>
<evidence type="ECO:0000256" key="1">
    <source>
        <dbReference type="SAM" id="Phobius"/>
    </source>
</evidence>
<dbReference type="OrthoDB" id="9797304at2"/>
<gene>
    <name evidence="3" type="ORF">EI983_18615</name>
</gene>
<sequence length="502" mass="55418">MTALTVPELFAVLAVSILASLAVLWGLSRMSRSARLVSPNPDEGSRISSFLFHGDTLVHHDIPAPEDRPGFTETLVTWTDLRHVLDHRFNGLPHSLTNLPVGEPRTFDAQISGASFQLVLHRTESAVLVTMHSETMPSPFDWFEALTRGDSGHQARDLLDQAPLPLWKTDDTGRVIWRNAKSREIEQMLGGPPEPDENSRRFTVPDDGAGLPRCFELTRLPLDEGELHCATDITSVIQAESAQRDFVQTLAKTFAHLTTGLAVFDKNRRLALFNPALIDLSGLPVTFLSARPDVIRFFDELRERQVLPEPKNYGDWRAQIRDVIVQAHDGTYTEIWNLPAGVTYRVTGRPHPDGAVAFLFQDISAEVMQTRTFRSQLELSQSVIDGLDQAIVVLSSTNLVLMCNTAASKLLGIDPGASFADMALQDLLRACKLRFAGDALWSVFEADLRDGASHQKGPGRYLSTLAGERLCYDIKPLTGGARLLSFSVRSKQAMDASVNAAE</sequence>
<keyword evidence="1" id="KW-1133">Transmembrane helix</keyword>
<dbReference type="Proteomes" id="UP000428330">
    <property type="component" value="Chromosome"/>
</dbReference>
<name>A0A6I6ITU5_9RHOB</name>
<proteinExistence type="predicted"/>
<keyword evidence="1" id="KW-0812">Transmembrane</keyword>
<keyword evidence="4" id="KW-1185">Reference proteome</keyword>
<feature type="domain" description="PAS" evidence="2">
    <location>
        <begin position="378"/>
        <end position="445"/>
    </location>
</feature>
<dbReference type="InterPro" id="IPR000014">
    <property type="entry name" value="PAS"/>
</dbReference>
<dbReference type="Pfam" id="PF12860">
    <property type="entry name" value="PAS_7"/>
    <property type="match status" value="1"/>
</dbReference>